<sequence length="101" mass="11575">MRETGYQVPNYHRKSRKEDIVTTLFILNVPDETLNFQVRHIKILLLRRAFAFVRYANAEDIEELEAKLIQVFIGNMKVAATVANYGHENLVGARLGQDNSA</sequence>
<evidence type="ECO:0000313" key="1">
    <source>
        <dbReference type="EMBL" id="KAK1407887.1"/>
    </source>
</evidence>
<accession>A0AAD8JNP5</accession>
<reference evidence="1" key="1">
    <citation type="journal article" date="2023" name="bioRxiv">
        <title>Improved chromosome-level genome assembly for marigold (Tagetes erecta).</title>
        <authorList>
            <person name="Jiang F."/>
            <person name="Yuan L."/>
            <person name="Wang S."/>
            <person name="Wang H."/>
            <person name="Xu D."/>
            <person name="Wang A."/>
            <person name="Fan W."/>
        </authorList>
    </citation>
    <scope>NUCLEOTIDE SEQUENCE</scope>
    <source>
        <strain evidence="1">WSJ</strain>
        <tissue evidence="1">Leaf</tissue>
    </source>
</reference>
<evidence type="ECO:0000313" key="2">
    <source>
        <dbReference type="Proteomes" id="UP001229421"/>
    </source>
</evidence>
<keyword evidence="2" id="KW-1185">Reference proteome</keyword>
<dbReference type="EMBL" id="JAUHHV010000011">
    <property type="protein sequence ID" value="KAK1407887.1"/>
    <property type="molecule type" value="Genomic_DNA"/>
</dbReference>
<organism evidence="1 2">
    <name type="scientific">Tagetes erecta</name>
    <name type="common">African marigold</name>
    <dbReference type="NCBI Taxonomy" id="13708"/>
    <lineage>
        <taxon>Eukaryota</taxon>
        <taxon>Viridiplantae</taxon>
        <taxon>Streptophyta</taxon>
        <taxon>Embryophyta</taxon>
        <taxon>Tracheophyta</taxon>
        <taxon>Spermatophyta</taxon>
        <taxon>Magnoliopsida</taxon>
        <taxon>eudicotyledons</taxon>
        <taxon>Gunneridae</taxon>
        <taxon>Pentapetalae</taxon>
        <taxon>asterids</taxon>
        <taxon>campanulids</taxon>
        <taxon>Asterales</taxon>
        <taxon>Asteraceae</taxon>
        <taxon>Asteroideae</taxon>
        <taxon>Heliantheae alliance</taxon>
        <taxon>Tageteae</taxon>
        <taxon>Tagetes</taxon>
    </lineage>
</organism>
<name>A0AAD8JNP5_TARER</name>
<dbReference type="AlphaFoldDB" id="A0AAD8JNP5"/>
<gene>
    <name evidence="1" type="ORF">QVD17_39514</name>
</gene>
<dbReference type="Proteomes" id="UP001229421">
    <property type="component" value="Unassembled WGS sequence"/>
</dbReference>
<comment type="caution">
    <text evidence="1">The sequence shown here is derived from an EMBL/GenBank/DDBJ whole genome shotgun (WGS) entry which is preliminary data.</text>
</comment>
<protein>
    <submittedName>
        <fullName evidence="1">Uncharacterized protein</fullName>
    </submittedName>
</protein>
<proteinExistence type="predicted"/>